<dbReference type="InterPro" id="IPR051719">
    <property type="entry name" value="CASTOR_mTORC1"/>
</dbReference>
<dbReference type="InterPro" id="IPR045865">
    <property type="entry name" value="ACT-like_dom_sf"/>
</dbReference>
<accession>A0A6J4PN21</accession>
<feature type="domain" description="CASTOR ACT" evidence="1">
    <location>
        <begin position="15"/>
        <end position="75"/>
    </location>
</feature>
<evidence type="ECO:0000313" key="2">
    <source>
        <dbReference type="EMBL" id="CAA9421110.1"/>
    </source>
</evidence>
<protein>
    <recommendedName>
        <fullName evidence="1">CASTOR ACT domain-containing protein</fullName>
    </recommendedName>
</protein>
<dbReference type="SUPFAM" id="SSF55021">
    <property type="entry name" value="ACT-like"/>
    <property type="match status" value="1"/>
</dbReference>
<organism evidence="2">
    <name type="scientific">uncultured Rubrobacteraceae bacterium</name>
    <dbReference type="NCBI Taxonomy" id="349277"/>
    <lineage>
        <taxon>Bacteria</taxon>
        <taxon>Bacillati</taxon>
        <taxon>Actinomycetota</taxon>
        <taxon>Rubrobacteria</taxon>
        <taxon>Rubrobacterales</taxon>
        <taxon>Rubrobacteraceae</taxon>
        <taxon>environmental samples</taxon>
    </lineage>
</organism>
<dbReference type="PANTHER" id="PTHR31131">
    <property type="entry name" value="CHROMOSOME 1, WHOLE GENOME SHOTGUN SEQUENCE"/>
    <property type="match status" value="1"/>
</dbReference>
<dbReference type="InterPro" id="IPR016540">
    <property type="entry name" value="UCP008459"/>
</dbReference>
<name>A0A6J4PN21_9ACTN</name>
<evidence type="ECO:0000259" key="1">
    <source>
        <dbReference type="Pfam" id="PF13840"/>
    </source>
</evidence>
<reference evidence="2" key="1">
    <citation type="submission" date="2020-02" db="EMBL/GenBank/DDBJ databases">
        <authorList>
            <person name="Meier V. D."/>
        </authorList>
    </citation>
    <scope>NUCLEOTIDE SEQUENCE</scope>
    <source>
        <strain evidence="2">AVDCRST_MAG22</strain>
    </source>
</reference>
<dbReference type="InterPro" id="IPR027795">
    <property type="entry name" value="CASTOR_ACT_dom"/>
</dbReference>
<dbReference type="PANTHER" id="PTHR31131:SF6">
    <property type="entry name" value="CASTOR ACT DOMAIN-CONTAINING PROTEIN"/>
    <property type="match status" value="1"/>
</dbReference>
<dbReference type="PIRSF" id="PIRSF008459">
    <property type="entry name" value="UCP008459"/>
    <property type="match status" value="1"/>
</dbReference>
<proteinExistence type="predicted"/>
<dbReference type="Pfam" id="PF13840">
    <property type="entry name" value="ACT_7"/>
    <property type="match status" value="1"/>
</dbReference>
<dbReference type="AlphaFoldDB" id="A0A6J4PN21"/>
<gene>
    <name evidence="2" type="ORF">AVDCRST_MAG22-2574</name>
</gene>
<dbReference type="EMBL" id="CADCUV010000117">
    <property type="protein sequence ID" value="CAA9421110.1"/>
    <property type="molecule type" value="Genomic_DNA"/>
</dbReference>
<sequence length="82" mass="8869">MVCPEDAVPEEVACEGDWRILKLEGPFEFSEVGILASVTTPLAEAGVGIFAVSTYDTDYVLVKEEQLESAAASLRRLGHEVL</sequence>
<dbReference type="Gene3D" id="3.30.2130.10">
    <property type="entry name" value="VC0802-like"/>
    <property type="match status" value="1"/>
</dbReference>